<sequence length="63" mass="7632">MNITEVWFWENNQLLLYRLQDDLIPRSVFLPELDIRLLARCVQMSDILAARREFLQGIQQNRQ</sequence>
<dbReference type="RefSeq" id="WP_069967846.1">
    <property type="nucleotide sequence ID" value="NZ_CM124774.1"/>
</dbReference>
<comment type="caution">
    <text evidence="1">The sequence shown here is derived from an EMBL/GenBank/DDBJ whole genome shotgun (WGS) entry which is preliminary data.</text>
</comment>
<dbReference type="STRING" id="1781255.BH720_14040"/>
<protein>
    <submittedName>
        <fullName evidence="1">Uncharacterized protein</fullName>
    </submittedName>
</protein>
<dbReference type="OrthoDB" id="510891at2"/>
<organism evidence="1">
    <name type="scientific">Desertifilum tharense IPPAS B-1220</name>
    <dbReference type="NCBI Taxonomy" id="1781255"/>
    <lineage>
        <taxon>Bacteria</taxon>
        <taxon>Bacillati</taxon>
        <taxon>Cyanobacteriota</taxon>
        <taxon>Cyanophyceae</taxon>
        <taxon>Desertifilales</taxon>
        <taxon>Desertifilaceae</taxon>
        <taxon>Desertifilum</taxon>
    </lineage>
</organism>
<name>A0A1E5QI99_9CYAN</name>
<accession>A0A1E5QI99</accession>
<evidence type="ECO:0000313" key="1">
    <source>
        <dbReference type="EMBL" id="OEJ74348.1"/>
    </source>
</evidence>
<reference evidence="1" key="1">
    <citation type="submission" date="2016-09" db="EMBL/GenBank/DDBJ databases">
        <title>Draft genome of thermotolerant cyanobacterium Desertifilum sp. strain IPPAS B-1220.</title>
        <authorList>
            <person name="Sinetova M.A."/>
            <person name="Bolakhan K."/>
            <person name="Zayadan B.K."/>
            <person name="Mironov K.S."/>
            <person name="Ustinova V."/>
            <person name="Kupriyanova E.V."/>
            <person name="Sidorov R.A."/>
            <person name="Skrypnik A.N."/>
            <person name="Gogoleva N.E."/>
            <person name="Gogolev Y.V."/>
            <person name="Los D.A."/>
        </authorList>
    </citation>
    <scope>NUCLEOTIDE SEQUENCE [LARGE SCALE GENOMIC DNA]</scope>
    <source>
        <strain evidence="1">IPPAS B-1220</strain>
    </source>
</reference>
<dbReference type="AlphaFoldDB" id="A0A1E5QI99"/>
<dbReference type="EMBL" id="MJGC01000066">
    <property type="protein sequence ID" value="OEJ74348.1"/>
    <property type="molecule type" value="Genomic_DNA"/>
</dbReference>
<gene>
    <name evidence="1" type="ORF">BH720_14040</name>
</gene>
<proteinExistence type="predicted"/>